<dbReference type="EMBL" id="CAPB01000012">
    <property type="protein sequence ID" value="CCO93570.1"/>
    <property type="molecule type" value="Genomic_DNA"/>
</dbReference>
<evidence type="ECO:0000256" key="1">
    <source>
        <dbReference type="SAM" id="Coils"/>
    </source>
</evidence>
<dbReference type="Proteomes" id="UP000013111">
    <property type="component" value="Unassembled WGS sequence"/>
</dbReference>
<accession>A0A830ZSL4</accession>
<keyword evidence="1" id="KW-0175">Coiled coil</keyword>
<gene>
    <name evidence="2" type="ORF">BN437_1635</name>
</gene>
<proteinExistence type="predicted"/>
<dbReference type="GeneID" id="97605869"/>
<evidence type="ECO:0000313" key="2">
    <source>
        <dbReference type="EMBL" id="CCO93570.1"/>
    </source>
</evidence>
<comment type="caution">
    <text evidence="2">The sequence shown here is derived from an EMBL/GenBank/DDBJ whole genome shotgun (WGS) entry which is preliminary data.</text>
</comment>
<sequence>MCNVINRSDAEFFTLANKCSAQIDEYNENNIPKKSRVSPADIQQEAKNSVFLGELLTSQRSLNRPVILSQNNENEVKVDQKITESLKTAERLDSIKNTSPFFKNLIGDYNNLVISGIMVNMMNTMRSVYSLMATKSVEFMVNAAKSMGFHHIEAAKENFKGAIIAATAGTTLQAGGTTAALKGMNDMSRSTRKNLLPAQQKQKALENDKKMFKEILDKKNSEGTQADPQMISMMNKHQNNLESNIQELNNKHRKVENKAQKYHLSNGPLNQASHSVSQIINSGYGVNAAGETRNAGLSETDKQINSQTADNLKQSAIAADNNQSTFNKTLDDIFRSRNNALDAVVSKIH</sequence>
<dbReference type="RefSeq" id="WP_004165414.1">
    <property type="nucleotide sequence ID" value="NZ_BAYW01000002.1"/>
</dbReference>
<name>A0A830ZSL4_ERWAM</name>
<dbReference type="AlphaFoldDB" id="A0A830ZSL4"/>
<evidence type="ECO:0000313" key="3">
    <source>
        <dbReference type="Proteomes" id="UP000013111"/>
    </source>
</evidence>
<organism evidence="2 3">
    <name type="scientific">Erwinia amylovora NBRC 12687 = CFBP 1232</name>
    <dbReference type="NCBI Taxonomy" id="1219359"/>
    <lineage>
        <taxon>Bacteria</taxon>
        <taxon>Pseudomonadati</taxon>
        <taxon>Pseudomonadota</taxon>
        <taxon>Gammaproteobacteria</taxon>
        <taxon>Enterobacterales</taxon>
        <taxon>Erwiniaceae</taxon>
        <taxon>Erwinia</taxon>
    </lineage>
</organism>
<feature type="coiled-coil region" evidence="1">
    <location>
        <begin position="231"/>
        <end position="265"/>
    </location>
</feature>
<reference evidence="2 3" key="2">
    <citation type="submission" date="2013-04" db="EMBL/GenBank/DDBJ databases">
        <title>Comparative genomics of 12 strains of Erwinia amylovora identifies a pan-genome with a large conserved core and provides insights into host specificity.</title>
        <authorList>
            <person name="Mann R.A."/>
            <person name="Smits T.H.M."/>
            <person name="Buehlmann A."/>
            <person name="Blom J."/>
            <person name="Goesmann A."/>
            <person name="Frey J.E."/>
            <person name="Plummer K.M."/>
            <person name="Beer S.V."/>
            <person name="Luck J."/>
            <person name="Duffy B."/>
            <person name="Rodoni B."/>
        </authorList>
    </citation>
    <scope>NUCLEOTIDE SEQUENCE [LARGE SCALE GENOMIC DNA]</scope>
    <source>
        <strain evidence="3">CFBP 1232</strain>
    </source>
</reference>
<protein>
    <submittedName>
        <fullName evidence="2">Uncharacterized protein</fullName>
    </submittedName>
</protein>
<reference evidence="2 3" key="1">
    <citation type="submission" date="2012-11" db="EMBL/GenBank/DDBJ databases">
        <authorList>
            <person name="Linke B."/>
        </authorList>
    </citation>
    <scope>NUCLEOTIDE SEQUENCE [LARGE SCALE GENOMIC DNA]</scope>
    <source>
        <strain evidence="3">CFBP 1232</strain>
    </source>
</reference>